<proteinExistence type="predicted"/>
<feature type="compositionally biased region" description="Basic and acidic residues" evidence="1">
    <location>
        <begin position="13"/>
        <end position="52"/>
    </location>
</feature>
<organism evidence="2 3">
    <name type="scientific">Aureobasidium uvarum</name>
    <dbReference type="NCBI Taxonomy" id="2773716"/>
    <lineage>
        <taxon>Eukaryota</taxon>
        <taxon>Fungi</taxon>
        <taxon>Dikarya</taxon>
        <taxon>Ascomycota</taxon>
        <taxon>Pezizomycotina</taxon>
        <taxon>Dothideomycetes</taxon>
        <taxon>Dothideomycetidae</taxon>
        <taxon>Dothideales</taxon>
        <taxon>Saccotheciaceae</taxon>
        <taxon>Aureobasidium</taxon>
    </lineage>
</organism>
<gene>
    <name evidence="2" type="ORF">AWRI4620_LOCUS8045</name>
</gene>
<feature type="compositionally biased region" description="Basic residues" evidence="1">
    <location>
        <begin position="1"/>
        <end position="12"/>
    </location>
</feature>
<evidence type="ECO:0000256" key="1">
    <source>
        <dbReference type="SAM" id="MobiDB-lite"/>
    </source>
</evidence>
<feature type="compositionally biased region" description="Polar residues" evidence="1">
    <location>
        <begin position="86"/>
        <end position="96"/>
    </location>
</feature>
<feature type="region of interest" description="Disordered" evidence="1">
    <location>
        <begin position="82"/>
        <end position="113"/>
    </location>
</feature>
<dbReference type="OrthoDB" id="5313204at2759"/>
<accession>A0A9N8PWJ9</accession>
<evidence type="ECO:0000313" key="2">
    <source>
        <dbReference type="EMBL" id="CAD0113790.1"/>
    </source>
</evidence>
<comment type="caution">
    <text evidence="2">The sequence shown here is derived from an EMBL/GenBank/DDBJ whole genome shotgun (WGS) entry which is preliminary data.</text>
</comment>
<sequence>MQAVRQKIKRALSMHDKESELQSRDCHHEELDEETTGHLHKQLEEAEAEDSKYPQGRPGSFLNRLISHGNKKTEDQIAAEIAAGPQASSTGAQQQHPGAVHADPTTAPKPAHS</sequence>
<dbReference type="Proteomes" id="UP000745764">
    <property type="component" value="Unassembled WGS sequence"/>
</dbReference>
<evidence type="ECO:0000313" key="3">
    <source>
        <dbReference type="Proteomes" id="UP000745764"/>
    </source>
</evidence>
<keyword evidence="3" id="KW-1185">Reference proteome</keyword>
<feature type="region of interest" description="Disordered" evidence="1">
    <location>
        <begin position="1"/>
        <end position="65"/>
    </location>
</feature>
<name>A0A9N8PWJ9_9PEZI</name>
<dbReference type="EMBL" id="CAINUL010000016">
    <property type="protein sequence ID" value="CAD0113790.1"/>
    <property type="molecule type" value="Genomic_DNA"/>
</dbReference>
<reference evidence="2" key="1">
    <citation type="submission" date="2020-06" db="EMBL/GenBank/DDBJ databases">
        <authorList>
            <person name="Onetto C."/>
        </authorList>
    </citation>
    <scope>NUCLEOTIDE SEQUENCE</scope>
</reference>
<protein>
    <submittedName>
        <fullName evidence="2">Uncharacterized protein</fullName>
    </submittedName>
</protein>
<dbReference type="AlphaFoldDB" id="A0A9N8PWJ9"/>